<reference evidence="1" key="1">
    <citation type="submission" date="2020-05" db="EMBL/GenBank/DDBJ databases">
        <title>Large-scale comparative analyses of tick genomes elucidate their genetic diversity and vector capacities.</title>
        <authorList>
            <person name="Jia N."/>
            <person name="Wang J."/>
            <person name="Shi W."/>
            <person name="Du L."/>
            <person name="Sun Y."/>
            <person name="Zhan W."/>
            <person name="Jiang J."/>
            <person name="Wang Q."/>
            <person name="Zhang B."/>
            <person name="Ji P."/>
            <person name="Sakyi L.B."/>
            <person name="Cui X."/>
            <person name="Yuan T."/>
            <person name="Jiang B."/>
            <person name="Yang W."/>
            <person name="Lam T.T.-Y."/>
            <person name="Chang Q."/>
            <person name="Ding S."/>
            <person name="Wang X."/>
            <person name="Zhu J."/>
            <person name="Ruan X."/>
            <person name="Zhao L."/>
            <person name="Wei J."/>
            <person name="Que T."/>
            <person name="Du C."/>
            <person name="Cheng J."/>
            <person name="Dai P."/>
            <person name="Han X."/>
            <person name="Huang E."/>
            <person name="Gao Y."/>
            <person name="Liu J."/>
            <person name="Shao H."/>
            <person name="Ye R."/>
            <person name="Li L."/>
            <person name="Wei W."/>
            <person name="Wang X."/>
            <person name="Wang C."/>
            <person name="Yang T."/>
            <person name="Huo Q."/>
            <person name="Li W."/>
            <person name="Guo W."/>
            <person name="Chen H."/>
            <person name="Zhou L."/>
            <person name="Ni X."/>
            <person name="Tian J."/>
            <person name="Zhou Y."/>
            <person name="Sheng Y."/>
            <person name="Liu T."/>
            <person name="Pan Y."/>
            <person name="Xia L."/>
            <person name="Li J."/>
            <person name="Zhao F."/>
            <person name="Cao W."/>
        </authorList>
    </citation>
    <scope>NUCLEOTIDE SEQUENCE</scope>
    <source>
        <strain evidence="1">Hyas-2018</strain>
    </source>
</reference>
<organism evidence="1 2">
    <name type="scientific">Hyalomma asiaticum</name>
    <name type="common">Tick</name>
    <dbReference type="NCBI Taxonomy" id="266040"/>
    <lineage>
        <taxon>Eukaryota</taxon>
        <taxon>Metazoa</taxon>
        <taxon>Ecdysozoa</taxon>
        <taxon>Arthropoda</taxon>
        <taxon>Chelicerata</taxon>
        <taxon>Arachnida</taxon>
        <taxon>Acari</taxon>
        <taxon>Parasitiformes</taxon>
        <taxon>Ixodida</taxon>
        <taxon>Ixodoidea</taxon>
        <taxon>Ixodidae</taxon>
        <taxon>Hyalomminae</taxon>
        <taxon>Hyalomma</taxon>
    </lineage>
</organism>
<keyword evidence="2" id="KW-1185">Reference proteome</keyword>
<accession>A0ACB7RSX4</accession>
<evidence type="ECO:0000313" key="2">
    <source>
        <dbReference type="Proteomes" id="UP000821845"/>
    </source>
</evidence>
<sequence>MLSFSEEEPPVHETVLLLCGGAIAFIAVGALPVLVWRHLGPGRKLRRPPAATTGSAGQYLLAWPQHAVPIAAAPVMPEPGARAPKRRYPFEAHDM</sequence>
<evidence type="ECO:0000313" key="1">
    <source>
        <dbReference type="EMBL" id="KAH6924498.1"/>
    </source>
</evidence>
<dbReference type="Proteomes" id="UP000821845">
    <property type="component" value="Chromosome 8"/>
</dbReference>
<protein>
    <submittedName>
        <fullName evidence="1">Uncharacterized protein</fullName>
    </submittedName>
</protein>
<proteinExistence type="predicted"/>
<dbReference type="EMBL" id="CM023488">
    <property type="protein sequence ID" value="KAH6924498.1"/>
    <property type="molecule type" value="Genomic_DNA"/>
</dbReference>
<name>A0ACB7RSX4_HYAAI</name>
<comment type="caution">
    <text evidence="1">The sequence shown here is derived from an EMBL/GenBank/DDBJ whole genome shotgun (WGS) entry which is preliminary data.</text>
</comment>
<gene>
    <name evidence="1" type="ORF">HPB50_018961</name>
</gene>